<gene>
    <name evidence="12" type="ORF">CCMA1212_001049</name>
</gene>
<organism evidence="12 13">
    <name type="scientific">Trichoderma ghanense</name>
    <dbReference type="NCBI Taxonomy" id="65468"/>
    <lineage>
        <taxon>Eukaryota</taxon>
        <taxon>Fungi</taxon>
        <taxon>Dikarya</taxon>
        <taxon>Ascomycota</taxon>
        <taxon>Pezizomycotina</taxon>
        <taxon>Sordariomycetes</taxon>
        <taxon>Hypocreomycetidae</taxon>
        <taxon>Hypocreales</taxon>
        <taxon>Hypocreaceae</taxon>
        <taxon>Trichoderma</taxon>
    </lineage>
</organism>
<keyword evidence="6 8" id="KW-0694">RNA-binding</keyword>
<dbReference type="GO" id="GO:0016740">
    <property type="term" value="F:transferase activity"/>
    <property type="evidence" value="ECO:0007669"/>
    <property type="project" value="UniProtKB-KW"/>
</dbReference>
<keyword evidence="13" id="KW-1185">Reference proteome</keyword>
<evidence type="ECO:0000256" key="8">
    <source>
        <dbReference type="PROSITE-ProRule" id="PRU01026"/>
    </source>
</evidence>
<comment type="function">
    <text evidence="1">Specifically dimethylates two adjacent adenosines in the loop of a conserved hairpin near the 3'-end of 18S rRNA in the 40S particle.</text>
</comment>
<evidence type="ECO:0000313" key="12">
    <source>
        <dbReference type="EMBL" id="TFB06827.1"/>
    </source>
</evidence>
<feature type="domain" description="Ribosomal RNA adenine methylase transferase N-terminal" evidence="11">
    <location>
        <begin position="47"/>
        <end position="225"/>
    </location>
</feature>
<dbReference type="Gene3D" id="3.40.50.150">
    <property type="entry name" value="Vaccinia Virus protein VP39"/>
    <property type="match status" value="1"/>
</dbReference>
<evidence type="ECO:0000256" key="4">
    <source>
        <dbReference type="ARBA" id="ARBA00022679"/>
    </source>
</evidence>
<evidence type="ECO:0000256" key="5">
    <source>
        <dbReference type="ARBA" id="ARBA00022691"/>
    </source>
</evidence>
<dbReference type="NCBIfam" id="TIGR00755">
    <property type="entry name" value="ksgA"/>
    <property type="match status" value="1"/>
</dbReference>
<reference evidence="12 13" key="1">
    <citation type="submission" date="2018-01" db="EMBL/GenBank/DDBJ databases">
        <title>Genome characterization of the sugarcane-associated fungus Trichoderma ghanense CCMA-1212 and their application in lignocelulose bioconversion.</title>
        <authorList>
            <person name="Steindorff A.S."/>
            <person name="Mendes T.D."/>
            <person name="Vilela E.S.D."/>
            <person name="Rodrigues D.S."/>
            <person name="Formighieri E.F."/>
            <person name="Melo I.S."/>
            <person name="Favaro L.C.L."/>
        </authorList>
    </citation>
    <scope>NUCLEOTIDE SEQUENCE [LARGE SCALE GENOMIC DNA]</scope>
    <source>
        <strain evidence="12 13">CCMA-1212</strain>
    </source>
</reference>
<comment type="catalytic activity">
    <reaction evidence="7">
        <text>adenosine(1779)/adenosine(1780) in 18S rRNA + 4 S-adenosyl-L-methionine = N(6)-dimethyladenosine(1779)/N(6)-dimethyladenosine(1780) in 18S rRNA + 4 S-adenosyl-L-homocysteine + 4 H(+)</text>
        <dbReference type="Rhea" id="RHEA:42780"/>
        <dbReference type="Rhea" id="RHEA-COMP:10234"/>
        <dbReference type="Rhea" id="RHEA-COMP:10236"/>
        <dbReference type="ChEBI" id="CHEBI:15378"/>
        <dbReference type="ChEBI" id="CHEBI:57856"/>
        <dbReference type="ChEBI" id="CHEBI:59789"/>
        <dbReference type="ChEBI" id="CHEBI:74411"/>
        <dbReference type="ChEBI" id="CHEBI:74493"/>
        <dbReference type="EC" id="2.1.1.183"/>
    </reaction>
</comment>
<feature type="region of interest" description="Disordered" evidence="10">
    <location>
        <begin position="1"/>
        <end position="29"/>
    </location>
</feature>
<dbReference type="PANTHER" id="PTHR11727">
    <property type="entry name" value="DIMETHYLADENOSINE TRANSFERASE"/>
    <property type="match status" value="1"/>
</dbReference>
<evidence type="ECO:0000256" key="7">
    <source>
        <dbReference type="ARBA" id="ARBA00049478"/>
    </source>
</evidence>
<evidence type="ECO:0000256" key="6">
    <source>
        <dbReference type="ARBA" id="ARBA00022884"/>
    </source>
</evidence>
<dbReference type="CDD" id="cd02440">
    <property type="entry name" value="AdoMet_MTases"/>
    <property type="match status" value="1"/>
</dbReference>
<feature type="region of interest" description="Disordered" evidence="10">
    <location>
        <begin position="287"/>
        <end position="347"/>
    </location>
</feature>
<dbReference type="RefSeq" id="XP_073563028.1">
    <property type="nucleotide sequence ID" value="XM_073698489.1"/>
</dbReference>
<protein>
    <recommendedName>
        <fullName evidence="9">rRNA adenine N(6)-methyltransferase</fullName>
        <ecNumber evidence="9">2.1.1.-</ecNumber>
    </recommendedName>
</protein>
<dbReference type="InterPro" id="IPR029063">
    <property type="entry name" value="SAM-dependent_MTases_sf"/>
</dbReference>
<evidence type="ECO:0000313" key="13">
    <source>
        <dbReference type="Proteomes" id="UP001642720"/>
    </source>
</evidence>
<dbReference type="Proteomes" id="UP001642720">
    <property type="component" value="Unassembled WGS sequence"/>
</dbReference>
<comment type="similarity">
    <text evidence="8 9">Belongs to the class I-like SAM-binding methyltransferase superfamily. rRNA adenine N(6)-methyltransferase family.</text>
</comment>
<feature type="compositionally biased region" description="Acidic residues" evidence="10">
    <location>
        <begin position="287"/>
        <end position="321"/>
    </location>
</feature>
<feature type="binding site" evidence="8">
    <location>
        <position position="88"/>
    </location>
    <ligand>
        <name>S-adenosyl-L-methionine</name>
        <dbReference type="ChEBI" id="CHEBI:59789"/>
    </ligand>
</feature>
<evidence type="ECO:0000256" key="2">
    <source>
        <dbReference type="ARBA" id="ARBA00022552"/>
    </source>
</evidence>
<keyword evidence="4 8" id="KW-0808">Transferase</keyword>
<dbReference type="GeneID" id="300572939"/>
<evidence type="ECO:0000256" key="9">
    <source>
        <dbReference type="RuleBase" id="RU362106"/>
    </source>
</evidence>
<dbReference type="Pfam" id="PF00398">
    <property type="entry name" value="RrnaAD"/>
    <property type="match status" value="1"/>
</dbReference>
<evidence type="ECO:0000256" key="10">
    <source>
        <dbReference type="SAM" id="MobiDB-lite"/>
    </source>
</evidence>
<dbReference type="EMBL" id="PPTA01000001">
    <property type="protein sequence ID" value="TFB06827.1"/>
    <property type="molecule type" value="Genomic_DNA"/>
</dbReference>
<dbReference type="InterPro" id="IPR020598">
    <property type="entry name" value="rRNA_Ade_methylase_Trfase_N"/>
</dbReference>
<name>A0ABY2HH26_9HYPO</name>
<feature type="binding site" evidence="8">
    <location>
        <position position="40"/>
    </location>
    <ligand>
        <name>S-adenosyl-L-methionine</name>
        <dbReference type="ChEBI" id="CHEBI:59789"/>
    </ligand>
</feature>
<dbReference type="EC" id="2.1.1.-" evidence="9"/>
<keyword evidence="5 8" id="KW-0949">S-adenosyl-L-methionine</keyword>
<feature type="binding site" evidence="8">
    <location>
        <position position="116"/>
    </location>
    <ligand>
        <name>S-adenosyl-L-methionine</name>
        <dbReference type="ChEBI" id="CHEBI:59789"/>
    </ligand>
</feature>
<dbReference type="Gene3D" id="1.10.8.480">
    <property type="match status" value="1"/>
</dbReference>
<sequence>MAKAEKGKRNNASSGPYEKPSGKSSKTNNVFKFNTNFGQHILKNPGVSDAIVQKAFLKPTDTVLEVGPGTGNLTVRILEQAKKCICVELDPRMAAEVTKRVQGKPEQRKLEVLLGDVIKTELPAFDVCISNTPYQVNRCLLLHSSSFPLVFKLLSMPNPPRCSVLMFQREFALRLTARPGDALYCRLSVNAQFWAKITHIMKVGKNNFRPPPQVESSVVRIEPKMGKDRPNVSWDEWDGLLRVCFVRKNKTLRASWLGTKEVLAMVERNYRTWCAMNGVPVDESLVEGAEEEDDDEEMDVDGGADDAGMDVDDDADADEDTPSFFKDSKAAGAGNASKTKSKRKKTKVAELVREKIRKVLEDVTELADKRASKCDENDFLRMLFAFNEEGIHFS</sequence>
<dbReference type="PANTHER" id="PTHR11727:SF7">
    <property type="entry name" value="DIMETHYLADENOSINE TRANSFERASE-RELATED"/>
    <property type="match status" value="1"/>
</dbReference>
<comment type="caution">
    <text evidence="12">The sequence shown here is derived from an EMBL/GenBank/DDBJ whole genome shotgun (WGS) entry which is preliminary data.</text>
</comment>
<accession>A0ABY2HH26</accession>
<keyword evidence="2 9" id="KW-0698">rRNA processing</keyword>
<dbReference type="InterPro" id="IPR011530">
    <property type="entry name" value="rRNA_adenine_dimethylase"/>
</dbReference>
<proteinExistence type="inferred from homology"/>
<dbReference type="PROSITE" id="PS51689">
    <property type="entry name" value="SAM_RNA_A_N6_MT"/>
    <property type="match status" value="1"/>
</dbReference>
<feature type="binding site" evidence="8">
    <location>
        <position position="67"/>
    </location>
    <ligand>
        <name>S-adenosyl-L-methionine</name>
        <dbReference type="ChEBI" id="CHEBI:59789"/>
    </ligand>
</feature>
<dbReference type="InterPro" id="IPR001737">
    <property type="entry name" value="KsgA/Erm"/>
</dbReference>
<evidence type="ECO:0000256" key="1">
    <source>
        <dbReference type="ARBA" id="ARBA00002977"/>
    </source>
</evidence>
<feature type="binding site" evidence="8">
    <location>
        <position position="131"/>
    </location>
    <ligand>
        <name>S-adenosyl-L-methionine</name>
        <dbReference type="ChEBI" id="CHEBI:59789"/>
    </ligand>
</feature>
<feature type="binding site" evidence="8">
    <location>
        <position position="42"/>
    </location>
    <ligand>
        <name>S-adenosyl-L-methionine</name>
        <dbReference type="ChEBI" id="CHEBI:59789"/>
    </ligand>
</feature>
<evidence type="ECO:0000259" key="11">
    <source>
        <dbReference type="SMART" id="SM00650"/>
    </source>
</evidence>
<dbReference type="SMART" id="SM00650">
    <property type="entry name" value="rADc"/>
    <property type="match status" value="1"/>
</dbReference>
<dbReference type="SUPFAM" id="SSF53335">
    <property type="entry name" value="S-adenosyl-L-methionine-dependent methyltransferases"/>
    <property type="match status" value="1"/>
</dbReference>
<keyword evidence="3 8" id="KW-0489">Methyltransferase</keyword>
<evidence type="ECO:0000256" key="3">
    <source>
        <dbReference type="ARBA" id="ARBA00022603"/>
    </source>
</evidence>